<feature type="coiled-coil region" evidence="1">
    <location>
        <begin position="141"/>
        <end position="171"/>
    </location>
</feature>
<feature type="region of interest" description="Disordered" evidence="2">
    <location>
        <begin position="310"/>
        <end position="382"/>
    </location>
</feature>
<feature type="domain" description="Flagellar hook-length control protein-like C-terminal" evidence="3">
    <location>
        <begin position="230"/>
        <end position="305"/>
    </location>
</feature>
<dbReference type="AlphaFoldDB" id="A0A1M5XK33"/>
<feature type="compositionally biased region" description="Low complexity" evidence="2">
    <location>
        <begin position="372"/>
        <end position="382"/>
    </location>
</feature>
<dbReference type="RefSeq" id="WP_143160590.1">
    <property type="nucleotide sequence ID" value="NZ_FQXM01000030.1"/>
</dbReference>
<evidence type="ECO:0000259" key="3">
    <source>
        <dbReference type="Pfam" id="PF02120"/>
    </source>
</evidence>
<dbReference type="STRING" id="1121316.SAMN02745207_03709"/>
<organism evidence="4 5">
    <name type="scientific">Clostridium grantii DSM 8605</name>
    <dbReference type="NCBI Taxonomy" id="1121316"/>
    <lineage>
        <taxon>Bacteria</taxon>
        <taxon>Bacillati</taxon>
        <taxon>Bacillota</taxon>
        <taxon>Clostridia</taxon>
        <taxon>Eubacteriales</taxon>
        <taxon>Clostridiaceae</taxon>
        <taxon>Clostridium</taxon>
    </lineage>
</organism>
<evidence type="ECO:0000256" key="1">
    <source>
        <dbReference type="SAM" id="Coils"/>
    </source>
</evidence>
<dbReference type="Proteomes" id="UP000184447">
    <property type="component" value="Unassembled WGS sequence"/>
</dbReference>
<name>A0A1M5XK33_9CLOT</name>
<dbReference type="Pfam" id="PF02120">
    <property type="entry name" value="Flg_hook"/>
    <property type="match status" value="1"/>
</dbReference>
<feature type="compositionally biased region" description="Low complexity" evidence="2">
    <location>
        <begin position="330"/>
        <end position="344"/>
    </location>
</feature>
<feature type="compositionally biased region" description="Polar residues" evidence="2">
    <location>
        <begin position="310"/>
        <end position="329"/>
    </location>
</feature>
<dbReference type="EMBL" id="FQXM01000030">
    <property type="protein sequence ID" value="SHH99874.1"/>
    <property type="molecule type" value="Genomic_DNA"/>
</dbReference>
<dbReference type="OrthoDB" id="1934566at2"/>
<evidence type="ECO:0000313" key="4">
    <source>
        <dbReference type="EMBL" id="SHH99874.1"/>
    </source>
</evidence>
<reference evidence="4 5" key="1">
    <citation type="submission" date="2016-11" db="EMBL/GenBank/DDBJ databases">
        <authorList>
            <person name="Jaros S."/>
            <person name="Januszkiewicz K."/>
            <person name="Wedrychowicz H."/>
        </authorList>
    </citation>
    <scope>NUCLEOTIDE SEQUENCE [LARGE SCALE GENOMIC DNA]</scope>
    <source>
        <strain evidence="4 5">DSM 8605</strain>
    </source>
</reference>
<gene>
    <name evidence="4" type="ORF">SAMN02745207_03709</name>
</gene>
<dbReference type="Gene3D" id="3.30.750.140">
    <property type="match status" value="1"/>
</dbReference>
<evidence type="ECO:0000313" key="5">
    <source>
        <dbReference type="Proteomes" id="UP000184447"/>
    </source>
</evidence>
<keyword evidence="1" id="KW-0175">Coiled coil</keyword>
<evidence type="ECO:0000256" key="2">
    <source>
        <dbReference type="SAM" id="MobiDB-lite"/>
    </source>
</evidence>
<dbReference type="InterPro" id="IPR021136">
    <property type="entry name" value="Flagellar_hook_control-like_C"/>
</dbReference>
<proteinExistence type="predicted"/>
<accession>A0A1M5XK33</accession>
<keyword evidence="5" id="KW-1185">Reference proteome</keyword>
<dbReference type="InterPro" id="IPR038610">
    <property type="entry name" value="FliK-like_C_sf"/>
</dbReference>
<feature type="non-terminal residue" evidence="4">
    <location>
        <position position="1"/>
    </location>
</feature>
<sequence length="382" mass="43603">EAFSKELKSVEQPVKAIENQKFEAIRAIRNTNFQDINIETTNIKNGIKSLESVNYAIEEVFTENKELKPENIEQLKPENIEQLKEKIQEVIKEVEAFSKELKSVEQPVKGIENVRFEPIKDIRNTNFQDTSMQITNTENGIKELEATNYTIEELKENLQEAIKGVDLKGEELKTDDKSKESLDNKQINYLTGISETSSTKISPHKANINNSQEIKNLDEVVENIVNKTSIMKNDENSIIKVKLKPQELGELFIQLEKKDGIIVAKLQVQSNEIKQLVEKNMNLIQETLDNKNIKISQINVESKQNISSNLSFNQEGNKGNSNEGNPNADSNKNFNQNQSKNQNQYEVSGNTRKKLYTETINNQSYGNKNRKNNVNGNINILM</sequence>
<dbReference type="CDD" id="cd17470">
    <property type="entry name" value="T3SS_Flik_C"/>
    <property type="match status" value="1"/>
</dbReference>
<protein>
    <submittedName>
        <fullName evidence="4">Hook-length control protein FliK</fullName>
    </submittedName>
</protein>